<evidence type="ECO:0000256" key="2">
    <source>
        <dbReference type="ARBA" id="ARBA00022448"/>
    </source>
</evidence>
<feature type="transmembrane region" description="Helical" evidence="6">
    <location>
        <begin position="32"/>
        <end position="52"/>
    </location>
</feature>
<dbReference type="EMBL" id="FQZO01000002">
    <property type="protein sequence ID" value="SHI94691.1"/>
    <property type="molecule type" value="Genomic_DNA"/>
</dbReference>
<gene>
    <name evidence="7" type="ORF">SAMN05444401_1865</name>
</gene>
<dbReference type="CDD" id="cd10336">
    <property type="entry name" value="SLC6sbd_Tyt1-Like"/>
    <property type="match status" value="1"/>
</dbReference>
<keyword evidence="4 6" id="KW-1133">Transmembrane helix</keyword>
<keyword evidence="3 6" id="KW-0812">Transmembrane</keyword>
<evidence type="ECO:0000313" key="7">
    <source>
        <dbReference type="EMBL" id="SHI94691.1"/>
    </source>
</evidence>
<dbReference type="Pfam" id="PF00209">
    <property type="entry name" value="SNF"/>
    <property type="match status" value="2"/>
</dbReference>
<dbReference type="InterPro" id="IPR000175">
    <property type="entry name" value="Na/ntran_symport"/>
</dbReference>
<dbReference type="PANTHER" id="PTHR42948:SF1">
    <property type="entry name" value="TRANSPORTER"/>
    <property type="match status" value="1"/>
</dbReference>
<dbReference type="AlphaFoldDB" id="A0A1M6FAL6"/>
<dbReference type="InterPro" id="IPR047218">
    <property type="entry name" value="YocR/YhdH-like"/>
</dbReference>
<dbReference type="PANTHER" id="PTHR42948">
    <property type="entry name" value="TRANSPORTER"/>
    <property type="match status" value="1"/>
</dbReference>
<feature type="transmembrane region" description="Helical" evidence="6">
    <location>
        <begin position="111"/>
        <end position="135"/>
    </location>
</feature>
<evidence type="ECO:0000256" key="3">
    <source>
        <dbReference type="ARBA" id="ARBA00022692"/>
    </source>
</evidence>
<accession>A0A1M6FAL6</accession>
<dbReference type="InterPro" id="IPR037272">
    <property type="entry name" value="SNS_sf"/>
</dbReference>
<evidence type="ECO:0000256" key="1">
    <source>
        <dbReference type="ARBA" id="ARBA00004141"/>
    </source>
</evidence>
<dbReference type="GO" id="GO:0016020">
    <property type="term" value="C:membrane"/>
    <property type="evidence" value="ECO:0007669"/>
    <property type="project" value="UniProtKB-SubCell"/>
</dbReference>
<feature type="transmembrane region" description="Helical" evidence="6">
    <location>
        <begin position="64"/>
        <end position="90"/>
    </location>
</feature>
<keyword evidence="5 6" id="KW-0472">Membrane</keyword>
<feature type="transmembrane region" description="Helical" evidence="6">
    <location>
        <begin position="364"/>
        <end position="384"/>
    </location>
</feature>
<dbReference type="PROSITE" id="PS50267">
    <property type="entry name" value="NA_NEUROTRAN_SYMP_3"/>
    <property type="match status" value="1"/>
</dbReference>
<evidence type="ECO:0000313" key="8">
    <source>
        <dbReference type="Proteomes" id="UP000184080"/>
    </source>
</evidence>
<proteinExistence type="predicted"/>
<protein>
    <submittedName>
        <fullName evidence="7">Neurotransmitter:Na+ symporter, NSS family</fullName>
    </submittedName>
</protein>
<dbReference type="Proteomes" id="UP000184080">
    <property type="component" value="Unassembled WGS sequence"/>
</dbReference>
<sequence>MWPFNFAKEDKHMSKYIEEKKLKGREKFSGKLGFVMACVGAAVGLGNVWMFPYRLGQNGGAAFLIPYFLFVFVLGSAGIVTEMAFGRFMAKGSMSGIRKAFKDKNLKGGKVISLIPTLGLAGILIFYSVVVGWVLKYFFISLTGEIYTINPSEYFNSFVGSKETILWNGLAVLLTLIIVIAGVSRGIEKINKIMMPCLFIIFIVLAIKSLTLPGAYKGVAYLLYPRWENLLVARTWIMALGQAFFTVSLTGCALVVYGSYTDNKVDLPSAAIQTALFDTLAAILAAFVIIPAVFAYGLDPGAGPALLFVTVPTIFKAMPLGGLISTLFFLSIIFASLSSCIVMLEGPVEAAMSEMNISRKKASIIIAIICFLLGLPMDLNMNLFSKFSDFITIYITPMGTLIVAITFFFVIGSKEALNEINKGAEKPLGEHIIPLIKYGFTATTFIVIILGVIYGGIG</sequence>
<evidence type="ECO:0000256" key="6">
    <source>
        <dbReference type="SAM" id="Phobius"/>
    </source>
</evidence>
<organism evidence="7 8">
    <name type="scientific">Clostridium amylolyticum</name>
    <dbReference type="NCBI Taxonomy" id="1121298"/>
    <lineage>
        <taxon>Bacteria</taxon>
        <taxon>Bacillati</taxon>
        <taxon>Bacillota</taxon>
        <taxon>Clostridia</taxon>
        <taxon>Eubacteriales</taxon>
        <taxon>Clostridiaceae</taxon>
        <taxon>Clostridium</taxon>
    </lineage>
</organism>
<feature type="transmembrane region" description="Helical" evidence="6">
    <location>
        <begin position="279"/>
        <end position="298"/>
    </location>
</feature>
<evidence type="ECO:0000256" key="5">
    <source>
        <dbReference type="ARBA" id="ARBA00023136"/>
    </source>
</evidence>
<dbReference type="NCBIfam" id="NF037979">
    <property type="entry name" value="Na_transp"/>
    <property type="match status" value="1"/>
</dbReference>
<feature type="transmembrane region" description="Helical" evidence="6">
    <location>
        <begin position="432"/>
        <end position="457"/>
    </location>
</feature>
<keyword evidence="2" id="KW-0813">Transport</keyword>
<keyword evidence="8" id="KW-1185">Reference proteome</keyword>
<dbReference type="SUPFAM" id="SSF161070">
    <property type="entry name" value="SNF-like"/>
    <property type="match status" value="1"/>
</dbReference>
<feature type="transmembrane region" description="Helical" evidence="6">
    <location>
        <begin position="390"/>
        <end position="411"/>
    </location>
</feature>
<feature type="transmembrane region" description="Helical" evidence="6">
    <location>
        <begin position="165"/>
        <end position="183"/>
    </location>
</feature>
<feature type="transmembrane region" description="Helical" evidence="6">
    <location>
        <begin position="318"/>
        <end position="344"/>
    </location>
</feature>
<dbReference type="STRING" id="1121298.SAMN05444401_1865"/>
<feature type="transmembrane region" description="Helical" evidence="6">
    <location>
        <begin position="236"/>
        <end position="258"/>
    </location>
</feature>
<comment type="subcellular location">
    <subcellularLocation>
        <location evidence="1">Membrane</location>
        <topology evidence="1">Multi-pass membrane protein</topology>
    </subcellularLocation>
</comment>
<feature type="transmembrane region" description="Helical" evidence="6">
    <location>
        <begin position="195"/>
        <end position="216"/>
    </location>
</feature>
<name>A0A1M6FAL6_9CLOT</name>
<reference evidence="7 8" key="1">
    <citation type="submission" date="2016-11" db="EMBL/GenBank/DDBJ databases">
        <authorList>
            <person name="Jaros S."/>
            <person name="Januszkiewicz K."/>
            <person name="Wedrychowicz H."/>
        </authorList>
    </citation>
    <scope>NUCLEOTIDE SEQUENCE [LARGE SCALE GENOMIC DNA]</scope>
    <source>
        <strain evidence="7 8">DSM 21864</strain>
    </source>
</reference>
<dbReference type="PRINTS" id="PR00176">
    <property type="entry name" value="NANEUSMPORT"/>
</dbReference>
<evidence type="ECO:0000256" key="4">
    <source>
        <dbReference type="ARBA" id="ARBA00022989"/>
    </source>
</evidence>